<accession>A0A7X9FQ11</accession>
<sequence>MGSHHIIIRGLVLDVPYKEKEEAKALGAWWDSELKKWFVPRGLDTRPFARWFPKDEAENGSMKQE</sequence>
<evidence type="ECO:0000259" key="1">
    <source>
        <dbReference type="Pfam" id="PF18974"/>
    </source>
</evidence>
<dbReference type="Pfam" id="PF18974">
    <property type="entry name" value="DUF5710"/>
    <property type="match status" value="1"/>
</dbReference>
<evidence type="ECO:0000313" key="3">
    <source>
        <dbReference type="Proteomes" id="UP000524246"/>
    </source>
</evidence>
<comment type="caution">
    <text evidence="2">The sequence shown here is derived from an EMBL/GenBank/DDBJ whole genome shotgun (WGS) entry which is preliminary data.</text>
</comment>
<dbReference type="AlphaFoldDB" id="A0A7X9FQ11"/>
<feature type="domain" description="DUF5710" evidence="1">
    <location>
        <begin position="12"/>
        <end position="53"/>
    </location>
</feature>
<proteinExistence type="predicted"/>
<evidence type="ECO:0000313" key="2">
    <source>
        <dbReference type="EMBL" id="NMC62181.1"/>
    </source>
</evidence>
<dbReference type="Proteomes" id="UP000524246">
    <property type="component" value="Unassembled WGS sequence"/>
</dbReference>
<protein>
    <recommendedName>
        <fullName evidence="1">DUF5710 domain-containing protein</fullName>
    </recommendedName>
</protein>
<dbReference type="EMBL" id="JAAZON010000129">
    <property type="protein sequence ID" value="NMC62181.1"/>
    <property type="molecule type" value="Genomic_DNA"/>
</dbReference>
<name>A0A7X9FQ11_9DELT</name>
<reference evidence="2 3" key="1">
    <citation type="journal article" date="2020" name="Biotechnol. Biofuels">
        <title>New insights from the biogas microbiome by comprehensive genome-resolved metagenomics of nearly 1600 species originating from multiple anaerobic digesters.</title>
        <authorList>
            <person name="Campanaro S."/>
            <person name="Treu L."/>
            <person name="Rodriguez-R L.M."/>
            <person name="Kovalovszki A."/>
            <person name="Ziels R.M."/>
            <person name="Maus I."/>
            <person name="Zhu X."/>
            <person name="Kougias P.G."/>
            <person name="Basile A."/>
            <person name="Luo G."/>
            <person name="Schluter A."/>
            <person name="Konstantinidis K.T."/>
            <person name="Angelidaki I."/>
        </authorList>
    </citation>
    <scope>NUCLEOTIDE SEQUENCE [LARGE SCALE GENOMIC DNA]</scope>
    <source>
        <strain evidence="2">AS27yjCOA_65</strain>
    </source>
</reference>
<organism evidence="2 3">
    <name type="scientific">SAR324 cluster bacterium</name>
    <dbReference type="NCBI Taxonomy" id="2024889"/>
    <lineage>
        <taxon>Bacteria</taxon>
        <taxon>Deltaproteobacteria</taxon>
        <taxon>SAR324 cluster</taxon>
    </lineage>
</organism>
<dbReference type="InterPro" id="IPR043764">
    <property type="entry name" value="DUF5710"/>
</dbReference>
<gene>
    <name evidence="2" type="ORF">GYA55_03340</name>
</gene>